<feature type="region of interest" description="Disordered" evidence="14">
    <location>
        <begin position="483"/>
        <end position="631"/>
    </location>
</feature>
<accession>J3PHH3</accession>
<comment type="catalytic activity">
    <reaction evidence="13">
        <text>L-seryl-[protein] + ATP = O-phospho-L-seryl-[protein] + ADP + H(+)</text>
        <dbReference type="Rhea" id="RHEA:17989"/>
        <dbReference type="Rhea" id="RHEA-COMP:9863"/>
        <dbReference type="Rhea" id="RHEA-COMP:11604"/>
        <dbReference type="ChEBI" id="CHEBI:15378"/>
        <dbReference type="ChEBI" id="CHEBI:29999"/>
        <dbReference type="ChEBI" id="CHEBI:30616"/>
        <dbReference type="ChEBI" id="CHEBI:83421"/>
        <dbReference type="ChEBI" id="CHEBI:456216"/>
        <dbReference type="EC" id="2.7.11.1"/>
    </reaction>
</comment>
<dbReference type="GO" id="GO:0051094">
    <property type="term" value="P:positive regulation of developmental process"/>
    <property type="evidence" value="ECO:0007669"/>
    <property type="project" value="UniProtKB-ARBA"/>
</dbReference>
<dbReference type="GeneID" id="20353411"/>
<feature type="domain" description="Protein kinase" evidence="15">
    <location>
        <begin position="205"/>
        <end position="454"/>
    </location>
</feature>
<dbReference type="RefSeq" id="XP_009229119.1">
    <property type="nucleotide sequence ID" value="XM_009230855.1"/>
</dbReference>
<keyword evidence="4" id="KW-0723">Serine/threonine-protein kinase</keyword>
<sequence length="631" mass="68878">MARPVHRETLFHLEPRDEETARAMRAHPENASFISMSRKGTPSLEIGYHVSSRPRGGRVIARVGRDADICFPTRADVAEVHIAFEVHPVSRAILLCVRASNRRSVTVEPHGLREDGDVRQIVIEPPEEPKITIGVGPRALRFKVRWHGGGGVGSTAAAVDRGFEAAEARAVVPRWLKTADEGDDDIWSWYDTRMPSKIGCIVRDAVKRGFMGEGTYGAVFEAVDRDSGHPIALKAVRPRTEYERECLKREIKTMSSLSHPYIIDFLGYKGDPSDFSQPEVGIFMPLRTGNLRSLLPIPKREENAILNAVGEQMFSALDYLSARGLCHRDVKPANILYDVGEDGSYTFQLADFGLANWQSDTTSFCGTKVFTAPELHCGQHRQSHKMDMWSLLVTMISIVGASRFDEEELGRKPHSAIVEYVLATTTEHLPFLEPMARVDPDNRASAAQMLVAYFRGKGLATSRSMVGPIPEVDTGSPACCVGAHHTPPHRTASTRMMTRSAASRSSASSRTTGSPLSSPASSEASSAAGPSASPSTTSGRSAATSTTASTSTTGSVPNDDSCTQSQLPDAEPEHAMAGSPEQTSPSQRWGSSGRVTKTRSPRVRDREHRRQISRVTRAIRNSSRNLQNHSG</sequence>
<dbReference type="GO" id="GO:0015031">
    <property type="term" value="P:protein transport"/>
    <property type="evidence" value="ECO:0007669"/>
    <property type="project" value="UniProtKB-KW"/>
</dbReference>
<evidence type="ECO:0000256" key="8">
    <source>
        <dbReference type="ARBA" id="ARBA00022840"/>
    </source>
</evidence>
<dbReference type="Gene3D" id="1.10.510.10">
    <property type="entry name" value="Transferase(Phosphotransferase) domain 1"/>
    <property type="match status" value="1"/>
</dbReference>
<dbReference type="STRING" id="644352.J3PHH3"/>
<dbReference type="AlphaFoldDB" id="J3PHH3"/>
<dbReference type="GO" id="GO:0000045">
    <property type="term" value="P:autophagosome assembly"/>
    <property type="evidence" value="ECO:0007669"/>
    <property type="project" value="TreeGrafter"/>
</dbReference>
<keyword evidence="18" id="KW-1185">Reference proteome</keyword>
<dbReference type="PANTHER" id="PTHR24348">
    <property type="entry name" value="SERINE/THREONINE-PROTEIN KINASE UNC-51-RELATED"/>
    <property type="match status" value="1"/>
</dbReference>
<evidence type="ECO:0000256" key="6">
    <source>
        <dbReference type="ARBA" id="ARBA00022741"/>
    </source>
</evidence>
<dbReference type="GO" id="GO:0042594">
    <property type="term" value="P:response to starvation"/>
    <property type="evidence" value="ECO:0007669"/>
    <property type="project" value="TreeGrafter"/>
</dbReference>
<dbReference type="EMBL" id="GL385404">
    <property type="protein sequence ID" value="EJT69334.1"/>
    <property type="molecule type" value="Genomic_DNA"/>
</dbReference>
<evidence type="ECO:0000256" key="11">
    <source>
        <dbReference type="ARBA" id="ARBA00030237"/>
    </source>
</evidence>
<dbReference type="GO" id="GO:0000422">
    <property type="term" value="P:autophagy of mitochondrion"/>
    <property type="evidence" value="ECO:0007669"/>
    <property type="project" value="TreeGrafter"/>
</dbReference>
<dbReference type="GO" id="GO:0034045">
    <property type="term" value="C:phagophore assembly site membrane"/>
    <property type="evidence" value="ECO:0007669"/>
    <property type="project" value="UniProtKB-SubCell"/>
</dbReference>
<reference evidence="17" key="4">
    <citation type="journal article" date="2015" name="G3 (Bethesda)">
        <title>Genome sequences of three phytopathogenic species of the Magnaporthaceae family of fungi.</title>
        <authorList>
            <person name="Okagaki L.H."/>
            <person name="Nunes C.C."/>
            <person name="Sailsbery J."/>
            <person name="Clay B."/>
            <person name="Brown D."/>
            <person name="John T."/>
            <person name="Oh Y."/>
            <person name="Young N."/>
            <person name="Fitzgerald M."/>
            <person name="Haas B.J."/>
            <person name="Zeng Q."/>
            <person name="Young S."/>
            <person name="Adiconis X."/>
            <person name="Fan L."/>
            <person name="Levin J.Z."/>
            <person name="Mitchell T.K."/>
            <person name="Okubara P.A."/>
            <person name="Farman M.L."/>
            <person name="Kohn L.M."/>
            <person name="Birren B."/>
            <person name="Ma L.-J."/>
            <person name="Dean R.A."/>
        </authorList>
    </citation>
    <scope>NUCLEOTIDE SEQUENCE</scope>
    <source>
        <strain evidence="17">R3-111a-1</strain>
    </source>
</reference>
<evidence type="ECO:0000256" key="9">
    <source>
        <dbReference type="ARBA" id="ARBA00022927"/>
    </source>
</evidence>
<dbReference type="PANTHER" id="PTHR24348:SF22">
    <property type="entry name" value="NON-SPECIFIC SERINE_THREONINE PROTEIN KINASE"/>
    <property type="match status" value="1"/>
</dbReference>
<evidence type="ECO:0000256" key="10">
    <source>
        <dbReference type="ARBA" id="ARBA00023006"/>
    </source>
</evidence>
<dbReference type="PROSITE" id="PS50011">
    <property type="entry name" value="PROTEIN_KINASE_DOM"/>
    <property type="match status" value="1"/>
</dbReference>
<dbReference type="GO" id="GO:0010506">
    <property type="term" value="P:regulation of autophagy"/>
    <property type="evidence" value="ECO:0007669"/>
    <property type="project" value="InterPro"/>
</dbReference>
<proteinExistence type="predicted"/>
<dbReference type="SMART" id="SM00220">
    <property type="entry name" value="S_TKc"/>
    <property type="match status" value="1"/>
</dbReference>
<keyword evidence="7 16" id="KW-0418">Kinase</keyword>
<dbReference type="EC" id="2.7.11.1" evidence="2"/>
<evidence type="ECO:0000256" key="4">
    <source>
        <dbReference type="ARBA" id="ARBA00022527"/>
    </source>
</evidence>
<evidence type="ECO:0000256" key="5">
    <source>
        <dbReference type="ARBA" id="ARBA00022679"/>
    </source>
</evidence>
<comment type="catalytic activity">
    <reaction evidence="12">
        <text>L-threonyl-[protein] + ATP = O-phospho-L-threonyl-[protein] + ADP + H(+)</text>
        <dbReference type="Rhea" id="RHEA:46608"/>
        <dbReference type="Rhea" id="RHEA-COMP:11060"/>
        <dbReference type="Rhea" id="RHEA-COMP:11605"/>
        <dbReference type="ChEBI" id="CHEBI:15378"/>
        <dbReference type="ChEBI" id="CHEBI:30013"/>
        <dbReference type="ChEBI" id="CHEBI:30616"/>
        <dbReference type="ChEBI" id="CHEBI:61977"/>
        <dbReference type="ChEBI" id="CHEBI:456216"/>
        <dbReference type="EC" id="2.7.11.1"/>
    </reaction>
</comment>
<feature type="compositionally biased region" description="Polar residues" evidence="14">
    <location>
        <begin position="580"/>
        <end position="595"/>
    </location>
</feature>
<dbReference type="GO" id="GO:0061709">
    <property type="term" value="P:reticulophagy"/>
    <property type="evidence" value="ECO:0007669"/>
    <property type="project" value="TreeGrafter"/>
</dbReference>
<evidence type="ECO:0000256" key="12">
    <source>
        <dbReference type="ARBA" id="ARBA00047899"/>
    </source>
</evidence>
<evidence type="ECO:0000256" key="2">
    <source>
        <dbReference type="ARBA" id="ARBA00012513"/>
    </source>
</evidence>
<feature type="compositionally biased region" description="Low complexity" evidence="14">
    <location>
        <begin position="490"/>
        <end position="555"/>
    </location>
</feature>
<dbReference type="InterPro" id="IPR008271">
    <property type="entry name" value="Ser/Thr_kinase_AS"/>
</dbReference>
<dbReference type="GO" id="GO:0005776">
    <property type="term" value="C:autophagosome"/>
    <property type="evidence" value="ECO:0007669"/>
    <property type="project" value="TreeGrafter"/>
</dbReference>
<dbReference type="eggNOG" id="KOG0611">
    <property type="taxonomic scope" value="Eukaryota"/>
</dbReference>
<reference evidence="16" key="2">
    <citation type="submission" date="2010-07" db="EMBL/GenBank/DDBJ databases">
        <authorList>
            <consortium name="The Broad Institute Genome Sequencing Platform"/>
            <consortium name="Broad Institute Genome Sequencing Center for Infectious Disease"/>
            <person name="Ma L.-J."/>
            <person name="Dead R."/>
            <person name="Young S."/>
            <person name="Zeng Q."/>
            <person name="Koehrsen M."/>
            <person name="Alvarado L."/>
            <person name="Berlin A."/>
            <person name="Chapman S.B."/>
            <person name="Chen Z."/>
            <person name="Freedman E."/>
            <person name="Gellesch M."/>
            <person name="Goldberg J."/>
            <person name="Griggs A."/>
            <person name="Gujja S."/>
            <person name="Heilman E.R."/>
            <person name="Heiman D."/>
            <person name="Hepburn T."/>
            <person name="Howarth C."/>
            <person name="Jen D."/>
            <person name="Larson L."/>
            <person name="Mehta T."/>
            <person name="Neiman D."/>
            <person name="Pearson M."/>
            <person name="Roberts A."/>
            <person name="Saif S."/>
            <person name="Shea T."/>
            <person name="Shenoy N."/>
            <person name="Sisk P."/>
            <person name="Stolte C."/>
            <person name="Sykes S."/>
            <person name="Walk T."/>
            <person name="White J."/>
            <person name="Yandava C."/>
            <person name="Haas B."/>
            <person name="Nusbaum C."/>
            <person name="Birren B."/>
        </authorList>
    </citation>
    <scope>NUCLEOTIDE SEQUENCE</scope>
    <source>
        <strain evidence="16">R3-111a-1</strain>
    </source>
</reference>
<dbReference type="Pfam" id="PF00069">
    <property type="entry name" value="Pkinase"/>
    <property type="match status" value="1"/>
</dbReference>
<reference evidence="16" key="3">
    <citation type="submission" date="2010-09" db="EMBL/GenBank/DDBJ databases">
        <title>Annotation of Gaeumannomyces graminis var. tritici R3-111a-1.</title>
        <authorList>
            <consortium name="The Broad Institute Genome Sequencing Platform"/>
            <person name="Ma L.-J."/>
            <person name="Dead R."/>
            <person name="Young S.K."/>
            <person name="Zeng Q."/>
            <person name="Gargeya S."/>
            <person name="Fitzgerald M."/>
            <person name="Haas B."/>
            <person name="Abouelleil A."/>
            <person name="Alvarado L."/>
            <person name="Arachchi H.M."/>
            <person name="Berlin A."/>
            <person name="Brown A."/>
            <person name="Chapman S.B."/>
            <person name="Chen Z."/>
            <person name="Dunbar C."/>
            <person name="Freedman E."/>
            <person name="Gearin G."/>
            <person name="Gellesch M."/>
            <person name="Goldberg J."/>
            <person name="Griggs A."/>
            <person name="Gujja S."/>
            <person name="Heiman D."/>
            <person name="Howarth C."/>
            <person name="Larson L."/>
            <person name="Lui A."/>
            <person name="MacDonald P.J.P."/>
            <person name="Mehta T."/>
            <person name="Montmayeur A."/>
            <person name="Murphy C."/>
            <person name="Neiman D."/>
            <person name="Pearson M."/>
            <person name="Priest M."/>
            <person name="Roberts A."/>
            <person name="Saif S."/>
            <person name="Shea T."/>
            <person name="Shenoy N."/>
            <person name="Sisk P."/>
            <person name="Stolte C."/>
            <person name="Sykes S."/>
            <person name="Yandava C."/>
            <person name="Wortman J."/>
            <person name="Nusbaum C."/>
            <person name="Birren B."/>
        </authorList>
    </citation>
    <scope>NUCLEOTIDE SEQUENCE</scope>
    <source>
        <strain evidence="16">R3-111a-1</strain>
    </source>
</reference>
<evidence type="ECO:0000256" key="14">
    <source>
        <dbReference type="SAM" id="MobiDB-lite"/>
    </source>
</evidence>
<evidence type="ECO:0000256" key="1">
    <source>
        <dbReference type="ARBA" id="ARBA00004623"/>
    </source>
</evidence>
<dbReference type="InterPro" id="IPR011009">
    <property type="entry name" value="Kinase-like_dom_sf"/>
</dbReference>
<keyword evidence="8" id="KW-0067">ATP-binding</keyword>
<name>J3PHH3_GAET3</name>
<dbReference type="Proteomes" id="UP000006039">
    <property type="component" value="Unassembled WGS sequence"/>
</dbReference>
<evidence type="ECO:0000313" key="18">
    <source>
        <dbReference type="Proteomes" id="UP000006039"/>
    </source>
</evidence>
<dbReference type="VEuPathDB" id="FungiDB:GGTG_12953"/>
<keyword evidence="3" id="KW-0813">Transport</keyword>
<feature type="compositionally biased region" description="Polar residues" evidence="14">
    <location>
        <begin position="556"/>
        <end position="567"/>
    </location>
</feature>
<evidence type="ECO:0000313" key="16">
    <source>
        <dbReference type="EMBL" id="EJT69334.1"/>
    </source>
</evidence>
<dbReference type="SUPFAM" id="SSF56112">
    <property type="entry name" value="Protein kinase-like (PK-like)"/>
    <property type="match status" value="1"/>
</dbReference>
<organism evidence="16">
    <name type="scientific">Gaeumannomyces tritici (strain R3-111a-1)</name>
    <name type="common">Wheat and barley take-all root rot fungus</name>
    <name type="synonym">Gaeumannomyces graminis var. tritici</name>
    <dbReference type="NCBI Taxonomy" id="644352"/>
    <lineage>
        <taxon>Eukaryota</taxon>
        <taxon>Fungi</taxon>
        <taxon>Dikarya</taxon>
        <taxon>Ascomycota</taxon>
        <taxon>Pezizomycotina</taxon>
        <taxon>Sordariomycetes</taxon>
        <taxon>Sordariomycetidae</taxon>
        <taxon>Magnaporthales</taxon>
        <taxon>Magnaporthaceae</taxon>
        <taxon>Gaeumannomyces</taxon>
    </lineage>
</organism>
<keyword evidence="10" id="KW-0072">Autophagy</keyword>
<keyword evidence="9" id="KW-0653">Protein transport</keyword>
<dbReference type="GO" id="GO:0034727">
    <property type="term" value="P:piecemeal microautophagy of the nucleus"/>
    <property type="evidence" value="ECO:0007669"/>
    <property type="project" value="TreeGrafter"/>
</dbReference>
<evidence type="ECO:0000256" key="13">
    <source>
        <dbReference type="ARBA" id="ARBA00048679"/>
    </source>
</evidence>
<dbReference type="PROSITE" id="PS00108">
    <property type="entry name" value="PROTEIN_KINASE_ST"/>
    <property type="match status" value="1"/>
</dbReference>
<evidence type="ECO:0000259" key="15">
    <source>
        <dbReference type="PROSITE" id="PS50011"/>
    </source>
</evidence>
<reference evidence="18" key="1">
    <citation type="submission" date="2010-07" db="EMBL/GenBank/DDBJ databases">
        <title>The genome sequence of Gaeumannomyces graminis var. tritici strain R3-111a-1.</title>
        <authorList>
            <consortium name="The Broad Institute Genome Sequencing Platform"/>
            <person name="Ma L.-J."/>
            <person name="Dead R."/>
            <person name="Young S."/>
            <person name="Zeng Q."/>
            <person name="Koehrsen M."/>
            <person name="Alvarado L."/>
            <person name="Berlin A."/>
            <person name="Chapman S.B."/>
            <person name="Chen Z."/>
            <person name="Freedman E."/>
            <person name="Gellesch M."/>
            <person name="Goldberg J."/>
            <person name="Griggs A."/>
            <person name="Gujja S."/>
            <person name="Heilman E.R."/>
            <person name="Heiman D."/>
            <person name="Hepburn T."/>
            <person name="Howarth C."/>
            <person name="Jen D."/>
            <person name="Larson L."/>
            <person name="Mehta T."/>
            <person name="Neiman D."/>
            <person name="Pearson M."/>
            <person name="Roberts A."/>
            <person name="Saif S."/>
            <person name="Shea T."/>
            <person name="Shenoy N."/>
            <person name="Sisk P."/>
            <person name="Stolte C."/>
            <person name="Sykes S."/>
            <person name="Walk T."/>
            <person name="White J."/>
            <person name="Yandava C."/>
            <person name="Haas B."/>
            <person name="Nusbaum C."/>
            <person name="Birren B."/>
        </authorList>
    </citation>
    <scope>NUCLEOTIDE SEQUENCE [LARGE SCALE GENOMIC DNA]</scope>
    <source>
        <strain evidence="18">R3-111a-1</strain>
    </source>
</reference>
<dbReference type="EnsemblFungi" id="EJT69334">
    <property type="protein sequence ID" value="EJT69334"/>
    <property type="gene ID" value="GGTG_12953"/>
</dbReference>
<keyword evidence="6" id="KW-0547">Nucleotide-binding</keyword>
<dbReference type="InterPro" id="IPR045269">
    <property type="entry name" value="Atg1-like"/>
</dbReference>
<dbReference type="OrthoDB" id="4062651at2759"/>
<dbReference type="GO" id="GO:0005524">
    <property type="term" value="F:ATP binding"/>
    <property type="evidence" value="ECO:0007669"/>
    <property type="project" value="UniProtKB-KW"/>
</dbReference>
<evidence type="ECO:0000256" key="3">
    <source>
        <dbReference type="ARBA" id="ARBA00022448"/>
    </source>
</evidence>
<evidence type="ECO:0000256" key="7">
    <source>
        <dbReference type="ARBA" id="ARBA00022777"/>
    </source>
</evidence>
<dbReference type="HOGENOM" id="CLU_029466_1_1_1"/>
<keyword evidence="5" id="KW-0808">Transferase</keyword>
<comment type="subcellular location">
    <subcellularLocation>
        <location evidence="1">Preautophagosomal structure membrane</location>
        <topology evidence="1">Peripheral membrane protein</topology>
    </subcellularLocation>
</comment>
<reference evidence="17" key="5">
    <citation type="submission" date="2018-04" db="UniProtKB">
        <authorList>
            <consortium name="EnsemblFungi"/>
        </authorList>
    </citation>
    <scope>IDENTIFICATION</scope>
    <source>
        <strain evidence="17">R3-111a-1</strain>
    </source>
</reference>
<evidence type="ECO:0000313" key="17">
    <source>
        <dbReference type="EnsemblFungi" id="EJT69334"/>
    </source>
</evidence>
<dbReference type="GO" id="GO:0004674">
    <property type="term" value="F:protein serine/threonine kinase activity"/>
    <property type="evidence" value="ECO:0007669"/>
    <property type="project" value="UniProtKB-KW"/>
</dbReference>
<dbReference type="InterPro" id="IPR000719">
    <property type="entry name" value="Prot_kinase_dom"/>
</dbReference>
<gene>
    <name evidence="17" type="primary">20353411</name>
    <name evidence="16" type="ORF">GGTG_12953</name>
</gene>
<feature type="compositionally biased region" description="Polar residues" evidence="14">
    <location>
        <begin position="619"/>
        <end position="631"/>
    </location>
</feature>
<dbReference type="CDD" id="cd00180">
    <property type="entry name" value="PKc"/>
    <property type="match status" value="1"/>
</dbReference>
<dbReference type="GO" id="GO:0005829">
    <property type="term" value="C:cytosol"/>
    <property type="evidence" value="ECO:0007669"/>
    <property type="project" value="TreeGrafter"/>
</dbReference>
<protein>
    <recommendedName>
        <fullName evidence="2">non-specific serine/threonine protein kinase</fullName>
        <ecNumber evidence="2">2.7.11.1</ecNumber>
    </recommendedName>
    <alternativeName>
        <fullName evidence="11">Autophagy-related protein 1</fullName>
    </alternativeName>
</protein>